<comment type="subunit">
    <text evidence="8">Homodimer. Heterotetramer of two MnmE and two MnmG subunits.</text>
</comment>
<evidence type="ECO:0000313" key="11">
    <source>
        <dbReference type="EMBL" id="SYV97537.1"/>
    </source>
</evidence>
<gene>
    <name evidence="11" type="primary">gidA_1</name>
    <name evidence="11" type="ORF">NCTC10132_00903</name>
</gene>
<feature type="non-terminal residue" evidence="11">
    <location>
        <position position="340"/>
    </location>
</feature>
<comment type="similarity">
    <text evidence="2">Belongs to the MnmG family.</text>
</comment>
<evidence type="ECO:0000256" key="1">
    <source>
        <dbReference type="ARBA" id="ARBA00001974"/>
    </source>
</evidence>
<keyword evidence="6" id="KW-0274">FAD</keyword>
<protein>
    <recommendedName>
        <fullName evidence="3">tRNA uridine 5-carboxymethylaminomethyl modification enzyme MnmG</fullName>
    </recommendedName>
    <alternativeName>
        <fullName evidence="9">Glucose-inhibited division protein A</fullName>
    </alternativeName>
</protein>
<dbReference type="Gene3D" id="2.40.30.260">
    <property type="match status" value="1"/>
</dbReference>
<dbReference type="InterPro" id="IPR002218">
    <property type="entry name" value="MnmG-rel"/>
</dbReference>
<dbReference type="PANTHER" id="PTHR11806:SF0">
    <property type="entry name" value="PROTEIN MTO1 HOMOLOG, MITOCHONDRIAL"/>
    <property type="match status" value="1"/>
</dbReference>
<sequence length="340" mass="37356">MNTNKRNFEAIVIGGGHAGVEATFALANKGHKVALISFDLSKLAMMPCNPSIGGPAKGIITREIDALGGVQGYFSDLAMIQIKMLNESKGPAVRALRAQIDKEKYSKIINEALAKHENITLIEAVVEEIITDENNVFQGVKLEGGEIINSQVVVITTGTYMNSRILRGSDITISGPDNQKTTPKLSASLQAHGLELQRLKTGTPARVYADSIDFSKVEKEVLDDTALTFSSRSGVKLAEQISCYLTYTNEKTHEIIERNINKSAMYSGLIEGIGPRYCPSVEDKVMRFRDKNRHQIFFEPETADGSIIYVNGMSTSMPTEVQAEMLKTIPGLENARIQKW</sequence>
<accession>A0A3B0PP13</accession>
<dbReference type="InterPro" id="IPR020595">
    <property type="entry name" value="MnmG-rel_CS"/>
</dbReference>
<evidence type="ECO:0000256" key="7">
    <source>
        <dbReference type="ARBA" id="ARBA00023027"/>
    </source>
</evidence>
<dbReference type="GO" id="GO:0050660">
    <property type="term" value="F:flavin adenine dinucleotide binding"/>
    <property type="evidence" value="ECO:0007669"/>
    <property type="project" value="InterPro"/>
</dbReference>
<organism evidence="11 12">
    <name type="scientific">Mycoplasmopsis edwardii</name>
    <dbReference type="NCBI Taxonomy" id="53558"/>
    <lineage>
        <taxon>Bacteria</taxon>
        <taxon>Bacillati</taxon>
        <taxon>Mycoplasmatota</taxon>
        <taxon>Mycoplasmoidales</taxon>
        <taxon>Metamycoplasmataceae</taxon>
        <taxon>Mycoplasmopsis</taxon>
    </lineage>
</organism>
<dbReference type="AlphaFoldDB" id="A0A3B0PP13"/>
<dbReference type="Pfam" id="PF01134">
    <property type="entry name" value="GIDA"/>
    <property type="match status" value="1"/>
</dbReference>
<keyword evidence="4" id="KW-0285">Flavoprotein</keyword>
<dbReference type="InterPro" id="IPR040131">
    <property type="entry name" value="MnmG_N"/>
</dbReference>
<evidence type="ECO:0000256" key="4">
    <source>
        <dbReference type="ARBA" id="ARBA00022630"/>
    </source>
</evidence>
<reference evidence="12" key="1">
    <citation type="submission" date="2018-06" db="EMBL/GenBank/DDBJ databases">
        <authorList>
            <consortium name="Pathogen Informatics"/>
        </authorList>
    </citation>
    <scope>NUCLEOTIDE SEQUENCE [LARGE SCALE GENOMIC DNA]</scope>
    <source>
        <strain evidence="12">NCTC10132</strain>
    </source>
</reference>
<evidence type="ECO:0000256" key="3">
    <source>
        <dbReference type="ARBA" id="ARBA00020461"/>
    </source>
</evidence>
<keyword evidence="5" id="KW-0819">tRNA processing</keyword>
<evidence type="ECO:0000256" key="2">
    <source>
        <dbReference type="ARBA" id="ARBA00007653"/>
    </source>
</evidence>
<dbReference type="InterPro" id="IPR036188">
    <property type="entry name" value="FAD/NAD-bd_sf"/>
</dbReference>
<dbReference type="KEGG" id="medw:NCTC10132_00903"/>
<dbReference type="GO" id="GO:0030488">
    <property type="term" value="P:tRNA methylation"/>
    <property type="evidence" value="ECO:0007669"/>
    <property type="project" value="TreeGrafter"/>
</dbReference>
<evidence type="ECO:0000313" key="12">
    <source>
        <dbReference type="Proteomes" id="UP000257559"/>
    </source>
</evidence>
<dbReference type="Gene3D" id="3.50.50.60">
    <property type="entry name" value="FAD/NAD(P)-binding domain"/>
    <property type="match status" value="1"/>
</dbReference>
<comment type="cofactor">
    <cofactor evidence="1">
        <name>FAD</name>
        <dbReference type="ChEBI" id="CHEBI:57692"/>
    </cofactor>
</comment>
<dbReference type="PANTHER" id="PTHR11806">
    <property type="entry name" value="GLUCOSE INHIBITED DIVISION PROTEIN A"/>
    <property type="match status" value="1"/>
</dbReference>
<dbReference type="GO" id="GO:0005829">
    <property type="term" value="C:cytosol"/>
    <property type="evidence" value="ECO:0007669"/>
    <property type="project" value="TreeGrafter"/>
</dbReference>
<proteinExistence type="inferred from homology"/>
<name>A0A3B0PP13_9BACT</name>
<dbReference type="Proteomes" id="UP000257559">
    <property type="component" value="Chromosome"/>
</dbReference>
<evidence type="ECO:0000256" key="5">
    <source>
        <dbReference type="ARBA" id="ARBA00022694"/>
    </source>
</evidence>
<evidence type="ECO:0000256" key="6">
    <source>
        <dbReference type="ARBA" id="ARBA00022827"/>
    </source>
</evidence>
<dbReference type="GO" id="GO:0002098">
    <property type="term" value="P:tRNA wobble uridine modification"/>
    <property type="evidence" value="ECO:0007669"/>
    <property type="project" value="TreeGrafter"/>
</dbReference>
<feature type="domain" description="MnmG N-terminal" evidence="10">
    <location>
        <begin position="10"/>
        <end position="339"/>
    </location>
</feature>
<dbReference type="EMBL" id="LS991951">
    <property type="protein sequence ID" value="SYV97537.1"/>
    <property type="molecule type" value="Genomic_DNA"/>
</dbReference>
<dbReference type="SUPFAM" id="SSF51905">
    <property type="entry name" value="FAD/NAD(P)-binding domain"/>
    <property type="match status" value="1"/>
</dbReference>
<keyword evidence="12" id="KW-1185">Reference proteome</keyword>
<evidence type="ECO:0000259" key="10">
    <source>
        <dbReference type="Pfam" id="PF01134"/>
    </source>
</evidence>
<dbReference type="PROSITE" id="PS01280">
    <property type="entry name" value="GIDA_1"/>
    <property type="match status" value="1"/>
</dbReference>
<keyword evidence="7" id="KW-0520">NAD</keyword>
<evidence type="ECO:0000256" key="8">
    <source>
        <dbReference type="ARBA" id="ARBA00025948"/>
    </source>
</evidence>
<evidence type="ECO:0000256" key="9">
    <source>
        <dbReference type="ARBA" id="ARBA00031800"/>
    </source>
</evidence>